<sequence>METLQLAQELNALPERTRAAVEQLVLLLKKQAVEVGKRQPPILYPAEPAQAGLPFDDPVYFGAWASRTDITDGADYIHQVRRGLRPA</sequence>
<accession>A0ABX2FUM7</accession>
<gene>
    <name evidence="1" type="ORF">HNP98_003570</name>
</gene>
<protein>
    <submittedName>
        <fullName evidence="1">Uncharacterized protein</fullName>
    </submittedName>
</protein>
<dbReference type="EMBL" id="JABSNP010000020">
    <property type="protein sequence ID" value="NRT20726.1"/>
    <property type="molecule type" value="Genomic_DNA"/>
</dbReference>
<keyword evidence="2" id="KW-1185">Reference proteome</keyword>
<proteinExistence type="predicted"/>
<evidence type="ECO:0000313" key="1">
    <source>
        <dbReference type="EMBL" id="NRT20726.1"/>
    </source>
</evidence>
<dbReference type="Proteomes" id="UP000779507">
    <property type="component" value="Unassembled WGS sequence"/>
</dbReference>
<dbReference type="RefSeq" id="WP_173811496.1">
    <property type="nucleotide sequence ID" value="NZ_JABSNP010000020.1"/>
</dbReference>
<comment type="caution">
    <text evidence="1">The sequence shown here is derived from an EMBL/GenBank/DDBJ whole genome shotgun (WGS) entry which is preliminary data.</text>
</comment>
<evidence type="ECO:0000313" key="2">
    <source>
        <dbReference type="Proteomes" id="UP000779507"/>
    </source>
</evidence>
<name>A0ABX2FUM7_9BACT</name>
<reference evidence="1 2" key="1">
    <citation type="submission" date="2020-05" db="EMBL/GenBank/DDBJ databases">
        <title>Genomic Encyclopedia of Type Strains, Phase IV (KMG-V): Genome sequencing to study the core and pangenomes of soil and plant-associated prokaryotes.</title>
        <authorList>
            <person name="Whitman W."/>
        </authorList>
    </citation>
    <scope>NUCLEOTIDE SEQUENCE [LARGE SCALE GENOMIC DNA]</scope>
    <source>
        <strain evidence="1 2">9A</strain>
    </source>
</reference>
<organism evidence="1 2">
    <name type="scientific">Hymenobacter caeli</name>
    <dbReference type="NCBI Taxonomy" id="2735894"/>
    <lineage>
        <taxon>Bacteria</taxon>
        <taxon>Pseudomonadati</taxon>
        <taxon>Bacteroidota</taxon>
        <taxon>Cytophagia</taxon>
        <taxon>Cytophagales</taxon>
        <taxon>Hymenobacteraceae</taxon>
        <taxon>Hymenobacter</taxon>
    </lineage>
</organism>